<feature type="chain" id="PRO_5012766149" evidence="1">
    <location>
        <begin position="19"/>
        <end position="132"/>
    </location>
</feature>
<dbReference type="AlphaFoldDB" id="A0A2A5WAE8"/>
<comment type="caution">
    <text evidence="2">The sequence shown here is derived from an EMBL/GenBank/DDBJ whole genome shotgun (WGS) entry which is preliminary data.</text>
</comment>
<protein>
    <submittedName>
        <fullName evidence="2">Uncharacterized protein</fullName>
    </submittedName>
</protein>
<name>A0A2A5WAE8_9GAMM</name>
<evidence type="ECO:0000256" key="1">
    <source>
        <dbReference type="SAM" id="SignalP"/>
    </source>
</evidence>
<feature type="signal peptide" evidence="1">
    <location>
        <begin position="1"/>
        <end position="18"/>
    </location>
</feature>
<accession>A0A2A5WAE8</accession>
<reference evidence="2 3" key="1">
    <citation type="submission" date="2017-08" db="EMBL/GenBank/DDBJ databases">
        <title>Fine stratification of microbial communities through a metagenomic profile of the photic zone.</title>
        <authorList>
            <person name="Haro-Moreno J.M."/>
            <person name="Lopez-Perez M."/>
            <person name="De La Torre J."/>
            <person name="Picazo A."/>
            <person name="Camacho A."/>
            <person name="Rodriguez-Valera F."/>
        </authorList>
    </citation>
    <scope>NUCLEOTIDE SEQUENCE [LARGE SCALE GENOMIC DNA]</scope>
    <source>
        <strain evidence="2">MED-G28</strain>
    </source>
</reference>
<dbReference type="Proteomes" id="UP000219329">
    <property type="component" value="Unassembled WGS sequence"/>
</dbReference>
<dbReference type="EMBL" id="NTJZ01000010">
    <property type="protein sequence ID" value="PDH33136.1"/>
    <property type="molecule type" value="Genomic_DNA"/>
</dbReference>
<organism evidence="2 3">
    <name type="scientific">OM182 bacterium MED-G28</name>
    <dbReference type="NCBI Taxonomy" id="1986256"/>
    <lineage>
        <taxon>Bacteria</taxon>
        <taxon>Pseudomonadati</taxon>
        <taxon>Pseudomonadota</taxon>
        <taxon>Gammaproteobacteria</taxon>
        <taxon>OMG group</taxon>
        <taxon>OM182 clade</taxon>
    </lineage>
</organism>
<evidence type="ECO:0000313" key="2">
    <source>
        <dbReference type="EMBL" id="PDH33136.1"/>
    </source>
</evidence>
<keyword evidence="1" id="KW-0732">Signal</keyword>
<proteinExistence type="predicted"/>
<sequence>MRFSIGVLSLLLGISVYAAEGNNSWSCEGVNSIGFLWQEGRWENQSFAPATYFFTIGSESSASLIFSGYQWVFENCTSSNIIRCSTNLGNAIVMNFQTGEGAVSSIVAASVPPADETASTFIERIQCSRVNQ</sequence>
<evidence type="ECO:0000313" key="3">
    <source>
        <dbReference type="Proteomes" id="UP000219329"/>
    </source>
</evidence>
<gene>
    <name evidence="2" type="ORF">CNF02_09300</name>
</gene>